<protein>
    <submittedName>
        <fullName evidence="1">Uncharacterized protein</fullName>
    </submittedName>
</protein>
<reference evidence="1" key="1">
    <citation type="submission" date="2020-03" db="EMBL/GenBank/DDBJ databases">
        <authorList>
            <person name="Weist P."/>
        </authorList>
    </citation>
    <scope>NUCLEOTIDE SEQUENCE</scope>
</reference>
<feature type="non-terminal residue" evidence="1">
    <location>
        <position position="242"/>
    </location>
</feature>
<sequence length="242" mass="26111">GPLRIWRDLLDQCLQSPPFPCHGLCSICANTLTVSPLQSMFCHVTVKKPKELFSCGSTLKVHTERGRAAPAPRTAGRLLSAPLLLNCAVHIGCTDDFGIKSTGTEKCLSSVTSQVAVRQRTTLSGAELRQRTVLSGFHVWLEPGITFPPPGHAPHLLCLHAPPMGRATQFENHWLKGCATVGPEPSGGPPDTGAERNKGLLNFGRETSSCRLKNLPLVVEKCPGVFPETPAQFQAPPTQIHF</sequence>
<accession>A0A9N7V719</accession>
<gene>
    <name evidence="1" type="ORF">PLEPLA_LOCUS31692</name>
</gene>
<dbReference type="Proteomes" id="UP001153269">
    <property type="component" value="Unassembled WGS sequence"/>
</dbReference>
<evidence type="ECO:0000313" key="2">
    <source>
        <dbReference type="Proteomes" id="UP001153269"/>
    </source>
</evidence>
<organism evidence="1 2">
    <name type="scientific">Pleuronectes platessa</name>
    <name type="common">European plaice</name>
    <dbReference type="NCBI Taxonomy" id="8262"/>
    <lineage>
        <taxon>Eukaryota</taxon>
        <taxon>Metazoa</taxon>
        <taxon>Chordata</taxon>
        <taxon>Craniata</taxon>
        <taxon>Vertebrata</taxon>
        <taxon>Euteleostomi</taxon>
        <taxon>Actinopterygii</taxon>
        <taxon>Neopterygii</taxon>
        <taxon>Teleostei</taxon>
        <taxon>Neoteleostei</taxon>
        <taxon>Acanthomorphata</taxon>
        <taxon>Carangaria</taxon>
        <taxon>Pleuronectiformes</taxon>
        <taxon>Pleuronectoidei</taxon>
        <taxon>Pleuronectidae</taxon>
        <taxon>Pleuronectes</taxon>
    </lineage>
</organism>
<name>A0A9N7V719_PLEPL</name>
<keyword evidence="2" id="KW-1185">Reference proteome</keyword>
<dbReference type="EMBL" id="CADEAL010003243">
    <property type="protein sequence ID" value="CAB1443976.1"/>
    <property type="molecule type" value="Genomic_DNA"/>
</dbReference>
<proteinExistence type="predicted"/>
<comment type="caution">
    <text evidence="1">The sequence shown here is derived from an EMBL/GenBank/DDBJ whole genome shotgun (WGS) entry which is preliminary data.</text>
</comment>
<dbReference type="AlphaFoldDB" id="A0A9N7V719"/>
<evidence type="ECO:0000313" key="1">
    <source>
        <dbReference type="EMBL" id="CAB1443976.1"/>
    </source>
</evidence>